<feature type="domain" description="Tyr recombinase" evidence="2">
    <location>
        <begin position="447"/>
        <end position="661"/>
    </location>
</feature>
<reference evidence="3" key="1">
    <citation type="submission" date="2024-05" db="EMBL/GenBank/DDBJ databases">
        <title>30 novel species of actinomycetes from the DSMZ collection.</title>
        <authorList>
            <person name="Nouioui I."/>
        </authorList>
    </citation>
    <scope>NUCLEOTIDE SEQUENCE</scope>
    <source>
        <strain evidence="3">DSM 41527</strain>
    </source>
</reference>
<protein>
    <recommendedName>
        <fullName evidence="2">Tyr recombinase domain-containing protein</fullName>
    </recommendedName>
</protein>
<comment type="caution">
    <text evidence="3">The sequence shown here is derived from an EMBL/GenBank/DDBJ whole genome shotgun (WGS) entry which is preliminary data.</text>
</comment>
<evidence type="ECO:0000259" key="2">
    <source>
        <dbReference type="PROSITE" id="PS51898"/>
    </source>
</evidence>
<dbReference type="RefSeq" id="WP_311626249.1">
    <property type="nucleotide sequence ID" value="NZ_JAVRFE010000040.1"/>
</dbReference>
<evidence type="ECO:0000256" key="1">
    <source>
        <dbReference type="ARBA" id="ARBA00023172"/>
    </source>
</evidence>
<keyword evidence="4" id="KW-1185">Reference proteome</keyword>
<proteinExistence type="predicted"/>
<dbReference type="InterPro" id="IPR011010">
    <property type="entry name" value="DNA_brk_join_enz"/>
</dbReference>
<dbReference type="Gene3D" id="1.10.443.10">
    <property type="entry name" value="Intergrase catalytic core"/>
    <property type="match status" value="1"/>
</dbReference>
<dbReference type="EMBL" id="JAVRFE010000040">
    <property type="protein sequence ID" value="MDT0459200.1"/>
    <property type="molecule type" value="Genomic_DNA"/>
</dbReference>
<dbReference type="Proteomes" id="UP001180551">
    <property type="component" value="Unassembled WGS sequence"/>
</dbReference>
<organism evidence="3 4">
    <name type="scientific">Streptomyces mooreae</name>
    <dbReference type="NCBI Taxonomy" id="3075523"/>
    <lineage>
        <taxon>Bacteria</taxon>
        <taxon>Bacillati</taxon>
        <taxon>Actinomycetota</taxon>
        <taxon>Actinomycetes</taxon>
        <taxon>Kitasatosporales</taxon>
        <taxon>Streptomycetaceae</taxon>
        <taxon>Streptomyces</taxon>
    </lineage>
</organism>
<keyword evidence="1" id="KW-0233">DNA recombination</keyword>
<dbReference type="InterPro" id="IPR013762">
    <property type="entry name" value="Integrase-like_cat_sf"/>
</dbReference>
<evidence type="ECO:0000313" key="3">
    <source>
        <dbReference type="EMBL" id="MDT0459200.1"/>
    </source>
</evidence>
<dbReference type="InterPro" id="IPR002104">
    <property type="entry name" value="Integrase_catalytic"/>
</dbReference>
<gene>
    <name evidence="3" type="ORF">RM550_26365</name>
</gene>
<dbReference type="PROSITE" id="PS51898">
    <property type="entry name" value="TYR_RECOMBINASE"/>
    <property type="match status" value="1"/>
</dbReference>
<dbReference type="SUPFAM" id="SSF56349">
    <property type="entry name" value="DNA breaking-rejoining enzymes"/>
    <property type="match status" value="1"/>
</dbReference>
<name>A0ABU2TE33_9ACTN</name>
<sequence length="831" mass="94095">MTLAKARVLPEPADLVSDERRKEILAALDGDFLTLLGWDWKRRVITFPRQHPVIGVPDCPVPHCPSTITVLTRPMCGGCMERWRASDLALEEFLLVPKAASRGSGQGPCAVASCERPRDTVASQLCYPHHTQRARTKLSALTWEEFLVHPRVAGHAGLGPCEVAACYLDRVGQAPYCKVHYRRLRRARVAPGFDEARWRRTDKAICTTREASLRGLADLLVAELLFGLQARVEEGLKVRPECLRPLYDRLRTHEVQELNEVTDPAAQGHSREQDTMIRAWQKALRRLNTTPESERVKDVWDMAVFGHTGDLPFTSLLQEPLREAMKIWVYDDLPRRRNKNAVHHARAVISAVAMLSESLRAQRTDRGAVPAAWARGDIVAFSNRMSYLTATGKLSAARRLAFTRFVRRVLLRFRTLGLTGPGQVLEGMPVDFAIWPEDMPDEPEDTEAGRDLPDEVMRQLCAHLDELEAMSNTETRVATELLIDTGRRPDEINTLPLNCLEHDPDGSPVLVYDNHKAYRLGRRLPVAAETAATIRRQQRRVRERFPTTDPARLKLLPRARVNPEGTKPLTDISSAHRAWVDALPDFLVPVIAIKGDRHVTQLEPFDKKRIFPYAYRHCYAQRHADAGVAVDVLKELMDHRLITTTQGYYTVSTERRREAVDRVTARQFDRHGNRVWRTAKSLLDSEHVRRSIGEVATPYGVCREPSNVAAGGHACPLRFRCLGCEHFSTDVSYLPDLQAHLADLLRSRERLMSAFEADDWARAQAMPAEEEIQRVRRLIERVKTDLDDLTPEDRAQIEQAVGVVRRSRTVLLGMPRVGQPLADVRPTRNPL</sequence>
<accession>A0ABU2TE33</accession>
<evidence type="ECO:0000313" key="4">
    <source>
        <dbReference type="Proteomes" id="UP001180551"/>
    </source>
</evidence>